<sequence length="77" mass="8662">MNELLMALQIISDHGAQILLTWIAVMLTILVLAKYGEMIWKIIQGLVLMICWLPIFLVAGQERADAIKPKKVADDID</sequence>
<gene>
    <name evidence="2" type="ORF">FOL01_0126</name>
</gene>
<protein>
    <submittedName>
        <fullName evidence="2">Uncharacterized protein</fullName>
    </submittedName>
</protein>
<evidence type="ECO:0000256" key="1">
    <source>
        <dbReference type="SAM" id="Phobius"/>
    </source>
</evidence>
<keyword evidence="3" id="KW-1185">Reference proteome</keyword>
<dbReference type="STRING" id="1631871.FOL01_0126"/>
<keyword evidence="1" id="KW-0472">Membrane</keyword>
<organism evidence="2 3">
    <name type="scientific">Weissella jogaejeotgali</name>
    <dbReference type="NCBI Taxonomy" id="1631871"/>
    <lineage>
        <taxon>Bacteria</taxon>
        <taxon>Bacillati</taxon>
        <taxon>Bacillota</taxon>
        <taxon>Bacilli</taxon>
        <taxon>Lactobacillales</taxon>
        <taxon>Lactobacillaceae</taxon>
        <taxon>Weissella</taxon>
    </lineage>
</organism>
<keyword evidence="1" id="KW-0812">Transmembrane</keyword>
<name>A0A1L6R8Y9_9LACO</name>
<dbReference type="RefSeq" id="WP_075268842.1">
    <property type="nucleotide sequence ID" value="NZ_CP014332.1"/>
</dbReference>
<dbReference type="KEGG" id="wjo:FOL01_0126"/>
<feature type="transmembrane region" description="Helical" evidence="1">
    <location>
        <begin position="39"/>
        <end position="60"/>
    </location>
</feature>
<evidence type="ECO:0000313" key="2">
    <source>
        <dbReference type="EMBL" id="APS40985.1"/>
    </source>
</evidence>
<evidence type="ECO:0000313" key="3">
    <source>
        <dbReference type="Proteomes" id="UP000185473"/>
    </source>
</evidence>
<dbReference type="AlphaFoldDB" id="A0A1L6R8Y9"/>
<dbReference type="EMBL" id="CP014332">
    <property type="protein sequence ID" value="APS40985.1"/>
    <property type="molecule type" value="Genomic_DNA"/>
</dbReference>
<proteinExistence type="predicted"/>
<dbReference type="Proteomes" id="UP000185473">
    <property type="component" value="Chromosome"/>
</dbReference>
<feature type="transmembrane region" description="Helical" evidence="1">
    <location>
        <begin position="15"/>
        <end position="33"/>
    </location>
</feature>
<accession>A0A1L6R8Y9</accession>
<reference evidence="2 3" key="1">
    <citation type="submission" date="2016-02" db="EMBL/GenBank/DDBJ databases">
        <title>Complete Genome Sequence of Weissella jogaejeotgali FOL01.</title>
        <authorList>
            <person name="Lee J.-H."/>
            <person name="Ku H.-J."/>
        </authorList>
    </citation>
    <scope>NUCLEOTIDE SEQUENCE [LARGE SCALE GENOMIC DNA]</scope>
    <source>
        <strain evidence="2 3">FOL01</strain>
    </source>
</reference>
<keyword evidence="1" id="KW-1133">Transmembrane helix</keyword>